<accession>A0ABW0M6S1</accession>
<dbReference type="Gene3D" id="2.40.128.110">
    <property type="entry name" value="Lipid/polyisoprenoid-binding, YceI-like"/>
    <property type="match status" value="1"/>
</dbReference>
<gene>
    <name evidence="3" type="ORF">ACFPM8_01665</name>
</gene>
<dbReference type="RefSeq" id="WP_378994299.1">
    <property type="nucleotide sequence ID" value="NZ_JBHSMT010000005.1"/>
</dbReference>
<keyword evidence="4" id="KW-1185">Reference proteome</keyword>
<feature type="chain" id="PRO_5046517658" evidence="1">
    <location>
        <begin position="30"/>
        <end position="195"/>
    </location>
</feature>
<evidence type="ECO:0000256" key="1">
    <source>
        <dbReference type="SAM" id="SignalP"/>
    </source>
</evidence>
<dbReference type="PANTHER" id="PTHR34406:SF1">
    <property type="entry name" value="PROTEIN YCEI"/>
    <property type="match status" value="1"/>
</dbReference>
<dbReference type="PANTHER" id="PTHR34406">
    <property type="entry name" value="PROTEIN YCEI"/>
    <property type="match status" value="1"/>
</dbReference>
<dbReference type="InterPro" id="IPR036761">
    <property type="entry name" value="TTHA0802/YceI-like_sf"/>
</dbReference>
<evidence type="ECO:0000259" key="2">
    <source>
        <dbReference type="SMART" id="SM00867"/>
    </source>
</evidence>
<dbReference type="EMBL" id="JBHSMT010000005">
    <property type="protein sequence ID" value="MFC5472656.1"/>
    <property type="molecule type" value="Genomic_DNA"/>
</dbReference>
<proteinExistence type="predicted"/>
<reference evidence="4" key="1">
    <citation type="journal article" date="2019" name="Int. J. Syst. Evol. Microbiol.">
        <title>The Global Catalogue of Microorganisms (GCM) 10K type strain sequencing project: providing services to taxonomists for standard genome sequencing and annotation.</title>
        <authorList>
            <consortium name="The Broad Institute Genomics Platform"/>
            <consortium name="The Broad Institute Genome Sequencing Center for Infectious Disease"/>
            <person name="Wu L."/>
            <person name="Ma J."/>
        </authorList>
    </citation>
    <scope>NUCLEOTIDE SEQUENCE [LARGE SCALE GENOMIC DNA]</scope>
    <source>
        <strain evidence="4">JCM 17066</strain>
    </source>
</reference>
<dbReference type="Pfam" id="PF04264">
    <property type="entry name" value="YceI"/>
    <property type="match status" value="1"/>
</dbReference>
<dbReference type="SUPFAM" id="SSF101874">
    <property type="entry name" value="YceI-like"/>
    <property type="match status" value="1"/>
</dbReference>
<comment type="caution">
    <text evidence="3">The sequence shown here is derived from an EMBL/GenBank/DDBJ whole genome shotgun (WGS) entry which is preliminary data.</text>
</comment>
<name>A0ABW0M6S1_9BURK</name>
<protein>
    <submittedName>
        <fullName evidence="3">YceI family protein</fullName>
    </submittedName>
</protein>
<feature type="domain" description="Lipid/polyisoprenoid-binding YceI-like" evidence="2">
    <location>
        <begin position="31"/>
        <end position="195"/>
    </location>
</feature>
<organism evidence="3 4">
    <name type="scientific">Paraherbaspirillum soli</name>
    <dbReference type="NCBI Taxonomy" id="631222"/>
    <lineage>
        <taxon>Bacteria</taxon>
        <taxon>Pseudomonadati</taxon>
        <taxon>Pseudomonadota</taxon>
        <taxon>Betaproteobacteria</taxon>
        <taxon>Burkholderiales</taxon>
        <taxon>Oxalobacteraceae</taxon>
        <taxon>Paraherbaspirillum</taxon>
    </lineage>
</organism>
<feature type="signal peptide" evidence="1">
    <location>
        <begin position="1"/>
        <end position="29"/>
    </location>
</feature>
<dbReference type="SMART" id="SM00867">
    <property type="entry name" value="YceI"/>
    <property type="match status" value="1"/>
</dbReference>
<dbReference type="InterPro" id="IPR007372">
    <property type="entry name" value="Lipid/polyisoprenoid-bd_YceI"/>
</dbReference>
<keyword evidence="1" id="KW-0732">Signal</keyword>
<dbReference type="Proteomes" id="UP001596045">
    <property type="component" value="Unassembled WGS sequence"/>
</dbReference>
<sequence length="195" mass="21117">MTHLQSLLRKTALCAGLIVCSAAPLTSIAAPLKADPAKSSVTIVFKQLNVPVEAKFKKFATQIDFNNAQPEASKASVDIEIPSFDLGDPDYNKEVLNKEWFNAQQFPRASFVTSSIKASAGAPAGSKYEVAGKLTIKGKTADVRFPLNVKKEGNAQVFEGALPIKRLTYNIGEGEWQDTGMVADEITIKFRLVAQ</sequence>
<evidence type="ECO:0000313" key="3">
    <source>
        <dbReference type="EMBL" id="MFC5472656.1"/>
    </source>
</evidence>
<evidence type="ECO:0000313" key="4">
    <source>
        <dbReference type="Proteomes" id="UP001596045"/>
    </source>
</evidence>